<dbReference type="EMBL" id="JAACXV010000347">
    <property type="protein sequence ID" value="KAF7279647.1"/>
    <property type="molecule type" value="Genomic_DNA"/>
</dbReference>
<organism evidence="1 2">
    <name type="scientific">Rhynchophorus ferrugineus</name>
    <name type="common">Red palm weevil</name>
    <name type="synonym">Curculio ferrugineus</name>
    <dbReference type="NCBI Taxonomy" id="354439"/>
    <lineage>
        <taxon>Eukaryota</taxon>
        <taxon>Metazoa</taxon>
        <taxon>Ecdysozoa</taxon>
        <taxon>Arthropoda</taxon>
        <taxon>Hexapoda</taxon>
        <taxon>Insecta</taxon>
        <taxon>Pterygota</taxon>
        <taxon>Neoptera</taxon>
        <taxon>Endopterygota</taxon>
        <taxon>Coleoptera</taxon>
        <taxon>Polyphaga</taxon>
        <taxon>Cucujiformia</taxon>
        <taxon>Curculionidae</taxon>
        <taxon>Dryophthorinae</taxon>
        <taxon>Rhynchophorus</taxon>
    </lineage>
</organism>
<accession>A0A834IE78</accession>
<reference evidence="1" key="1">
    <citation type="submission" date="2020-08" db="EMBL/GenBank/DDBJ databases">
        <title>Genome sequencing and assembly of the red palm weevil Rhynchophorus ferrugineus.</title>
        <authorList>
            <person name="Dias G.B."/>
            <person name="Bergman C.M."/>
            <person name="Manee M."/>
        </authorList>
    </citation>
    <scope>NUCLEOTIDE SEQUENCE</scope>
    <source>
        <strain evidence="1">AA-2017</strain>
        <tissue evidence="1">Whole larva</tissue>
    </source>
</reference>
<evidence type="ECO:0000313" key="2">
    <source>
        <dbReference type="Proteomes" id="UP000625711"/>
    </source>
</evidence>
<keyword evidence="2" id="KW-1185">Reference proteome</keyword>
<gene>
    <name evidence="1" type="ORF">GWI33_006879</name>
</gene>
<sequence length="94" mass="10545">MTVSIHRIPRMVVDVGARSRAEDYSNGEAEIGVIDQHDTKQLRERRIPTSYGDPKPSSAALSGGPIFTSRWRVVKVRPETEAHFYGLLYSTESL</sequence>
<protein>
    <submittedName>
        <fullName evidence="1">Uncharacterized protein</fullName>
    </submittedName>
</protein>
<dbReference type="AlphaFoldDB" id="A0A834IE78"/>
<dbReference type="Proteomes" id="UP000625711">
    <property type="component" value="Unassembled WGS sequence"/>
</dbReference>
<evidence type="ECO:0000313" key="1">
    <source>
        <dbReference type="EMBL" id="KAF7279647.1"/>
    </source>
</evidence>
<comment type="caution">
    <text evidence="1">The sequence shown here is derived from an EMBL/GenBank/DDBJ whole genome shotgun (WGS) entry which is preliminary data.</text>
</comment>
<proteinExistence type="predicted"/>
<name>A0A834IE78_RHYFE</name>